<reference evidence="9" key="1">
    <citation type="submission" date="2023-11" db="EMBL/GenBank/DDBJ databases">
        <authorList>
            <person name="De Vega J J."/>
            <person name="De Vega J J."/>
        </authorList>
    </citation>
    <scope>NUCLEOTIDE SEQUENCE</scope>
</reference>
<dbReference type="Gene3D" id="1.20.1250.20">
    <property type="entry name" value="MFS general substrate transporter like domains"/>
    <property type="match status" value="2"/>
</dbReference>
<name>A0AAD2JW84_9AGAR</name>
<evidence type="ECO:0000256" key="5">
    <source>
        <dbReference type="ARBA" id="ARBA00023136"/>
    </source>
</evidence>
<dbReference type="GO" id="GO:0022857">
    <property type="term" value="F:transmembrane transporter activity"/>
    <property type="evidence" value="ECO:0007669"/>
    <property type="project" value="InterPro"/>
</dbReference>
<evidence type="ECO:0000256" key="1">
    <source>
        <dbReference type="ARBA" id="ARBA00004141"/>
    </source>
</evidence>
<keyword evidence="3 8" id="KW-0812">Transmembrane</keyword>
<feature type="region of interest" description="Disordered" evidence="7">
    <location>
        <begin position="1"/>
        <end position="29"/>
    </location>
</feature>
<evidence type="ECO:0000256" key="6">
    <source>
        <dbReference type="ARBA" id="ARBA00037968"/>
    </source>
</evidence>
<feature type="transmembrane region" description="Helical" evidence="8">
    <location>
        <begin position="373"/>
        <end position="394"/>
    </location>
</feature>
<dbReference type="Proteomes" id="UP001295794">
    <property type="component" value="Unassembled WGS sequence"/>
</dbReference>
<dbReference type="InterPro" id="IPR011701">
    <property type="entry name" value="MFS"/>
</dbReference>
<feature type="compositionally biased region" description="Basic and acidic residues" evidence="7">
    <location>
        <begin position="1"/>
        <end position="12"/>
    </location>
</feature>
<organism evidence="9 10">
    <name type="scientific">Mycena citricolor</name>
    <dbReference type="NCBI Taxonomy" id="2018698"/>
    <lineage>
        <taxon>Eukaryota</taxon>
        <taxon>Fungi</taxon>
        <taxon>Dikarya</taxon>
        <taxon>Basidiomycota</taxon>
        <taxon>Agaricomycotina</taxon>
        <taxon>Agaricomycetes</taxon>
        <taxon>Agaricomycetidae</taxon>
        <taxon>Agaricales</taxon>
        <taxon>Marasmiineae</taxon>
        <taxon>Mycenaceae</taxon>
        <taxon>Mycena</taxon>
    </lineage>
</organism>
<dbReference type="Pfam" id="PF07690">
    <property type="entry name" value="MFS_1"/>
    <property type="match status" value="1"/>
</dbReference>
<feature type="transmembrane region" description="Helical" evidence="8">
    <location>
        <begin position="242"/>
        <end position="262"/>
    </location>
</feature>
<evidence type="ECO:0000313" key="9">
    <source>
        <dbReference type="EMBL" id="CAK5265419.1"/>
    </source>
</evidence>
<evidence type="ECO:0000256" key="3">
    <source>
        <dbReference type="ARBA" id="ARBA00022692"/>
    </source>
</evidence>
<feature type="transmembrane region" description="Helical" evidence="8">
    <location>
        <begin position="162"/>
        <end position="183"/>
    </location>
</feature>
<evidence type="ECO:0000256" key="7">
    <source>
        <dbReference type="SAM" id="MobiDB-lite"/>
    </source>
</evidence>
<evidence type="ECO:0008006" key="11">
    <source>
        <dbReference type="Google" id="ProtNLM"/>
    </source>
</evidence>
<protein>
    <recommendedName>
        <fullName evidence="11">Allantoate permease</fullName>
    </recommendedName>
</protein>
<evidence type="ECO:0000256" key="8">
    <source>
        <dbReference type="SAM" id="Phobius"/>
    </source>
</evidence>
<keyword evidence="5 8" id="KW-0472">Membrane</keyword>
<dbReference type="GO" id="GO:0016020">
    <property type="term" value="C:membrane"/>
    <property type="evidence" value="ECO:0007669"/>
    <property type="project" value="UniProtKB-SubCell"/>
</dbReference>
<feature type="transmembrane region" description="Helical" evidence="8">
    <location>
        <begin position="130"/>
        <end position="150"/>
    </location>
</feature>
<feature type="transmembrane region" description="Helical" evidence="8">
    <location>
        <begin position="406"/>
        <end position="425"/>
    </location>
</feature>
<accession>A0AAD2JW84</accession>
<keyword evidence="2" id="KW-0813">Transport</keyword>
<dbReference type="AlphaFoldDB" id="A0AAD2JW84"/>
<gene>
    <name evidence="9" type="ORF">MYCIT1_LOCUS6386</name>
</gene>
<dbReference type="InterPro" id="IPR036259">
    <property type="entry name" value="MFS_trans_sf"/>
</dbReference>
<comment type="caution">
    <text evidence="9">The sequence shown here is derived from an EMBL/GenBank/DDBJ whole genome shotgun (WGS) entry which is preliminary data.</text>
</comment>
<feature type="transmembrane region" description="Helical" evidence="8">
    <location>
        <begin position="311"/>
        <end position="334"/>
    </location>
</feature>
<sequence length="552" mass="60722">MSQDLEKSELGHIEASTSDSTDDPKGFHNTQTPGDAAQAILADAHAPVIVASEDNARILSKIDWHLLPIMLAIYFLQQLDKSTLSYASVFHLVQKTHLVGYQFSALGSILYAAQFVWQPVSSFFLVRLPVAQWLAFNVLCWGIVLCGMTAAKDFKGLIVTRFFLGIFEATVAPTFVTITGMWWRRREQTQRTSLWYSMNGVTNLLGSLLTYGLGQIKSDKLEPYQVIASSIATGGSAHCSQIIFLFAGLLTVIFSLIIFTFLPNSPTTARFLTPDEKLIAVERLRANNTGTETKTWKWEQVHECLLDPKTWFWFLMLFTICVPSGGISTFGPLIVNSFGFSQLHTILFNMPFGAVQIFATVGSGYLATRTKRIFPVLVALTLPSIAGAAALLVLPRDAAHRGSLLAAYYIVSFYTGILPLIYTWSSQNTAGHTKKTVTTGIMFCGQSAGNIVGPFLYTVNQAPYYHKGLKSSLICFSALAVMFLCCAAYLSFLNRQHGKRREAMGKARVLVDASREKTSDAAAAQQANGATFATNAFDDLTDKANEDFIYAL</sequence>
<keyword evidence="10" id="KW-1185">Reference proteome</keyword>
<keyword evidence="4 8" id="KW-1133">Transmembrane helix</keyword>
<comment type="similarity">
    <text evidence="6">Belongs to the major facilitator superfamily. Allantoate permease family.</text>
</comment>
<dbReference type="PANTHER" id="PTHR43791:SF59">
    <property type="entry name" value="TRANSPORTER, PUTATIVE (AFU_ORTHOLOGUE AFUA_1G06550)-RELATED"/>
    <property type="match status" value="1"/>
</dbReference>
<feature type="transmembrane region" description="Helical" evidence="8">
    <location>
        <begin position="346"/>
        <end position="367"/>
    </location>
</feature>
<evidence type="ECO:0000256" key="2">
    <source>
        <dbReference type="ARBA" id="ARBA00022448"/>
    </source>
</evidence>
<feature type="transmembrane region" description="Helical" evidence="8">
    <location>
        <begin position="471"/>
        <end position="492"/>
    </location>
</feature>
<dbReference type="FunFam" id="1.20.1250.20:FF:000064">
    <property type="entry name" value="MFS allantoate transporter"/>
    <property type="match status" value="1"/>
</dbReference>
<evidence type="ECO:0000256" key="4">
    <source>
        <dbReference type="ARBA" id="ARBA00022989"/>
    </source>
</evidence>
<dbReference type="PANTHER" id="PTHR43791">
    <property type="entry name" value="PERMEASE-RELATED"/>
    <property type="match status" value="1"/>
</dbReference>
<evidence type="ECO:0000313" key="10">
    <source>
        <dbReference type="Proteomes" id="UP001295794"/>
    </source>
</evidence>
<comment type="subcellular location">
    <subcellularLocation>
        <location evidence="1">Membrane</location>
        <topology evidence="1">Multi-pass membrane protein</topology>
    </subcellularLocation>
</comment>
<dbReference type="EMBL" id="CAVNYO010000089">
    <property type="protein sequence ID" value="CAK5265419.1"/>
    <property type="molecule type" value="Genomic_DNA"/>
</dbReference>
<proteinExistence type="inferred from homology"/>
<feature type="transmembrane region" description="Helical" evidence="8">
    <location>
        <begin position="195"/>
        <end position="214"/>
    </location>
</feature>
<dbReference type="SUPFAM" id="SSF103473">
    <property type="entry name" value="MFS general substrate transporter"/>
    <property type="match status" value="1"/>
</dbReference>